<keyword evidence="5 7" id="KW-1133">Transmembrane helix</keyword>
<keyword evidence="6 7" id="KW-0472">Membrane</keyword>
<name>A0A151XZS7_9GAMM</name>
<comment type="caution">
    <text evidence="9">The sequence shown here is derived from an EMBL/GenBank/DDBJ whole genome shotgun (WGS) entry which is preliminary data.</text>
</comment>
<evidence type="ECO:0000256" key="7">
    <source>
        <dbReference type="RuleBase" id="RU363032"/>
    </source>
</evidence>
<comment type="subcellular location">
    <subcellularLocation>
        <location evidence="1 7">Cell membrane</location>
        <topology evidence="1 7">Multi-pass membrane protein</topology>
    </subcellularLocation>
</comment>
<evidence type="ECO:0000256" key="2">
    <source>
        <dbReference type="ARBA" id="ARBA00022448"/>
    </source>
</evidence>
<protein>
    <submittedName>
        <fullName evidence="9">Taurine ABC transporter permease</fullName>
    </submittedName>
</protein>
<organism evidence="9 10">
    <name type="scientific">Acinetobacter pragensis</name>
    <dbReference type="NCBI Taxonomy" id="1806892"/>
    <lineage>
        <taxon>Bacteria</taxon>
        <taxon>Pseudomonadati</taxon>
        <taxon>Pseudomonadota</taxon>
        <taxon>Gammaproteobacteria</taxon>
        <taxon>Moraxellales</taxon>
        <taxon>Moraxellaceae</taxon>
        <taxon>Acinetobacter</taxon>
    </lineage>
</organism>
<accession>A0A151XZS7</accession>
<evidence type="ECO:0000256" key="4">
    <source>
        <dbReference type="ARBA" id="ARBA00022692"/>
    </source>
</evidence>
<dbReference type="PANTHER" id="PTHR30151">
    <property type="entry name" value="ALKANE SULFONATE ABC TRANSPORTER-RELATED, MEMBRANE SUBUNIT"/>
    <property type="match status" value="1"/>
</dbReference>
<comment type="similarity">
    <text evidence="7">Belongs to the binding-protein-dependent transport system permease family.</text>
</comment>
<gene>
    <name evidence="9" type="ORF">AZH43_15860</name>
</gene>
<evidence type="ECO:0000256" key="6">
    <source>
        <dbReference type="ARBA" id="ARBA00023136"/>
    </source>
</evidence>
<dbReference type="AlphaFoldDB" id="A0A151XZS7"/>
<evidence type="ECO:0000256" key="3">
    <source>
        <dbReference type="ARBA" id="ARBA00022475"/>
    </source>
</evidence>
<proteinExistence type="inferred from homology"/>
<keyword evidence="10" id="KW-1185">Reference proteome</keyword>
<dbReference type="Pfam" id="PF00528">
    <property type="entry name" value="BPD_transp_1"/>
    <property type="match status" value="1"/>
</dbReference>
<keyword evidence="4 7" id="KW-0812">Transmembrane</keyword>
<dbReference type="STRING" id="1806892.AZH43_15860"/>
<dbReference type="PANTHER" id="PTHR30151:SF38">
    <property type="entry name" value="ALIPHATIC SULFONATES TRANSPORT PERMEASE PROTEIN SSUC-RELATED"/>
    <property type="match status" value="1"/>
</dbReference>
<feature type="transmembrane region" description="Helical" evidence="7">
    <location>
        <begin position="132"/>
        <end position="155"/>
    </location>
</feature>
<evidence type="ECO:0000313" key="9">
    <source>
        <dbReference type="EMBL" id="KYQ71204.1"/>
    </source>
</evidence>
<feature type="transmembrane region" description="Helical" evidence="7">
    <location>
        <begin position="74"/>
        <end position="94"/>
    </location>
</feature>
<dbReference type="Proteomes" id="UP000076276">
    <property type="component" value="Unassembled WGS sequence"/>
</dbReference>
<feature type="transmembrane region" description="Helical" evidence="7">
    <location>
        <begin position="176"/>
        <end position="199"/>
    </location>
</feature>
<evidence type="ECO:0000256" key="5">
    <source>
        <dbReference type="ARBA" id="ARBA00022989"/>
    </source>
</evidence>
<dbReference type="PROSITE" id="PS50928">
    <property type="entry name" value="ABC_TM1"/>
    <property type="match status" value="1"/>
</dbReference>
<dbReference type="GO" id="GO:0055085">
    <property type="term" value="P:transmembrane transport"/>
    <property type="evidence" value="ECO:0007669"/>
    <property type="project" value="InterPro"/>
</dbReference>
<keyword evidence="3" id="KW-1003">Cell membrane</keyword>
<feature type="domain" description="ABC transmembrane type-1" evidence="8">
    <location>
        <begin position="66"/>
        <end position="252"/>
    </location>
</feature>
<feature type="transmembrane region" description="Helical" evidence="7">
    <location>
        <begin position="106"/>
        <end position="126"/>
    </location>
</feature>
<dbReference type="Gene3D" id="1.10.3720.10">
    <property type="entry name" value="MetI-like"/>
    <property type="match status" value="1"/>
</dbReference>
<reference evidence="9 10" key="1">
    <citation type="submission" date="2016-03" db="EMBL/GenBank/DDBJ databases">
        <title>Acinetobacter genomospecies 28 strain ANC 4149.</title>
        <authorList>
            <person name="Radolfova-Krizova L."/>
            <person name="Nemec A."/>
        </authorList>
    </citation>
    <scope>NUCLEOTIDE SEQUENCE [LARGE SCALE GENOMIC DNA]</scope>
    <source>
        <strain evidence="9 10">ANC 4149</strain>
    </source>
</reference>
<dbReference type="InterPro" id="IPR000515">
    <property type="entry name" value="MetI-like"/>
</dbReference>
<evidence type="ECO:0000313" key="10">
    <source>
        <dbReference type="Proteomes" id="UP000076276"/>
    </source>
</evidence>
<evidence type="ECO:0000256" key="1">
    <source>
        <dbReference type="ARBA" id="ARBA00004651"/>
    </source>
</evidence>
<dbReference type="SUPFAM" id="SSF161098">
    <property type="entry name" value="MetI-like"/>
    <property type="match status" value="1"/>
</dbReference>
<dbReference type="CDD" id="cd06261">
    <property type="entry name" value="TM_PBP2"/>
    <property type="match status" value="1"/>
</dbReference>
<dbReference type="EMBL" id="LUAW01000032">
    <property type="protein sequence ID" value="KYQ71204.1"/>
    <property type="molecule type" value="Genomic_DNA"/>
</dbReference>
<keyword evidence="2 7" id="KW-0813">Transport</keyword>
<evidence type="ECO:0000259" key="8">
    <source>
        <dbReference type="PROSITE" id="PS50928"/>
    </source>
</evidence>
<feature type="transmembrane region" description="Helical" evidence="7">
    <location>
        <begin position="227"/>
        <end position="248"/>
    </location>
</feature>
<dbReference type="GO" id="GO:0005886">
    <property type="term" value="C:plasma membrane"/>
    <property type="evidence" value="ECO:0007669"/>
    <property type="project" value="UniProtKB-SubCell"/>
</dbReference>
<sequence>MPHAAPVWKAKIAAVSQALLIPALFIALWSTASAQAWLDPKLIPSPWNVLASALHTLAQADFWQGLAASVSRNLIGYALGASLGVAFGVALGTSKWVNWFFAPGFNILRQISLFAWLPLISTFFGYGNGAKILFITFSVFYPVALHSLEGVSSISAKYREVGQVYQFPKAYAYRKLILPAAGPQIFVGLQLGLIFAWLATVGSEFLLANYGAGLGNLVIRGREQFNVPLIILGMLAIGCVGVLLNAGLARIERHLLRWQRAGSGGKP</sequence>
<dbReference type="InterPro" id="IPR035906">
    <property type="entry name" value="MetI-like_sf"/>
</dbReference>